<dbReference type="Proteomes" id="UP000092555">
    <property type="component" value="Unassembled WGS sequence"/>
</dbReference>
<feature type="domain" description="Rad21/Rec8-like protein N-terminal" evidence="3">
    <location>
        <begin position="2"/>
        <end position="93"/>
    </location>
</feature>
<dbReference type="GO" id="GO:0005634">
    <property type="term" value="C:nucleus"/>
    <property type="evidence" value="ECO:0007669"/>
    <property type="project" value="UniProtKB-SubCell"/>
</dbReference>
<dbReference type="PANTHER" id="PTHR12585:SF69">
    <property type="entry name" value="FI11703P"/>
    <property type="match status" value="1"/>
</dbReference>
<keyword evidence="5" id="KW-1185">Reference proteome</keyword>
<dbReference type="GeneID" id="30027594"/>
<comment type="subcellular location">
    <subcellularLocation>
        <location evidence="1">Nucleus</location>
    </subcellularLocation>
</comment>
<dbReference type="GO" id="GO:0008278">
    <property type="term" value="C:cohesin complex"/>
    <property type="evidence" value="ECO:0007669"/>
    <property type="project" value="InterPro"/>
</dbReference>
<protein>
    <recommendedName>
        <fullName evidence="3">Rad21/Rec8-like protein N-terminal domain-containing protein</fullName>
    </recommendedName>
</protein>
<organism evidence="4 5">
    <name type="scientific">Metschnikowia bicuspidata var. bicuspidata NRRL YB-4993</name>
    <dbReference type="NCBI Taxonomy" id="869754"/>
    <lineage>
        <taxon>Eukaryota</taxon>
        <taxon>Fungi</taxon>
        <taxon>Dikarya</taxon>
        <taxon>Ascomycota</taxon>
        <taxon>Saccharomycotina</taxon>
        <taxon>Pichiomycetes</taxon>
        <taxon>Metschnikowiaceae</taxon>
        <taxon>Metschnikowia</taxon>
    </lineage>
</organism>
<name>A0A1A0HJP2_9ASCO</name>
<feature type="non-terminal residue" evidence="4">
    <location>
        <position position="1"/>
    </location>
</feature>
<dbReference type="GO" id="GO:0003682">
    <property type="term" value="F:chromatin binding"/>
    <property type="evidence" value="ECO:0007669"/>
    <property type="project" value="TreeGrafter"/>
</dbReference>
<keyword evidence="2" id="KW-0539">Nucleus</keyword>
<dbReference type="PANTHER" id="PTHR12585">
    <property type="entry name" value="SCC1 / RAD21 FAMILY MEMBER"/>
    <property type="match status" value="1"/>
</dbReference>
<dbReference type="GO" id="GO:1990414">
    <property type="term" value="P:replication-born double-strand break repair via sister chromatid exchange"/>
    <property type="evidence" value="ECO:0007669"/>
    <property type="project" value="TreeGrafter"/>
</dbReference>
<evidence type="ECO:0000256" key="1">
    <source>
        <dbReference type="ARBA" id="ARBA00004123"/>
    </source>
</evidence>
<evidence type="ECO:0000256" key="2">
    <source>
        <dbReference type="ARBA" id="ARBA00023242"/>
    </source>
</evidence>
<evidence type="ECO:0000259" key="3">
    <source>
        <dbReference type="Pfam" id="PF04825"/>
    </source>
</evidence>
<dbReference type="InterPro" id="IPR006910">
    <property type="entry name" value="Rad21_Rec8_N"/>
</dbReference>
<sequence>IIQKEDGGLAQAWLMATVGTSKTAYRRTLKRELKDVSIPKICDEVTSIASEARHLRLTSNLLYGLSLIYKQKVAYMATDLSLVCDRITSPLFTKKVVSHGYTADPKTSAPVTRLACKPDSANFEMELDFFSEFHDSEEEDVALSKSDQNALAIRCQDKDTNGETGLTIVPAYIAADAKDKLFMEFMDKTMSTKEILLDEDLTVDFEFNQDGELVGHEGSNQLIQEADFLRDLNLEEDLVAVSGSFEDFSKSNQTDEHVCLRLHRSKAIPLDTGAAKTHKRRKLKPIYDEITTVGNERRLTESPCKSLSSPNSVSNVFYDMSLTQPPFLNMCYKIIFGSFYTASMSAANLPLSTRHPTISKLDSFLREFDEIEQGRNVPSRRPSLS</sequence>
<accession>A0A1A0HJP2</accession>
<dbReference type="Pfam" id="PF04825">
    <property type="entry name" value="Rad21_Rec8_N"/>
    <property type="match status" value="1"/>
</dbReference>
<dbReference type="RefSeq" id="XP_018714870.1">
    <property type="nucleotide sequence ID" value="XM_018854618.1"/>
</dbReference>
<dbReference type="OrthoDB" id="5427633at2759"/>
<proteinExistence type="predicted"/>
<dbReference type="GO" id="GO:0007062">
    <property type="term" value="P:sister chromatid cohesion"/>
    <property type="evidence" value="ECO:0007669"/>
    <property type="project" value="InterPro"/>
</dbReference>
<gene>
    <name evidence="4" type="ORF">METBIDRAFT_15794</name>
</gene>
<reference evidence="4 5" key="1">
    <citation type="submission" date="2016-05" db="EMBL/GenBank/DDBJ databases">
        <title>Comparative genomics of biotechnologically important yeasts.</title>
        <authorList>
            <consortium name="DOE Joint Genome Institute"/>
            <person name="Riley R."/>
            <person name="Haridas S."/>
            <person name="Wolfe K.H."/>
            <person name="Lopes M.R."/>
            <person name="Hittinger C.T."/>
            <person name="Goker M."/>
            <person name="Salamov A."/>
            <person name="Wisecaver J."/>
            <person name="Long T.M."/>
            <person name="Aerts A.L."/>
            <person name="Barry K."/>
            <person name="Choi C."/>
            <person name="Clum A."/>
            <person name="Coughlan A.Y."/>
            <person name="Deshpande S."/>
            <person name="Douglass A.P."/>
            <person name="Hanson S.J."/>
            <person name="Klenk H.-P."/>
            <person name="LaButti K."/>
            <person name="Lapidus A."/>
            <person name="Lindquist E."/>
            <person name="Lipzen A."/>
            <person name="Meier-kolthoff J.P."/>
            <person name="Ohm R.A."/>
            <person name="Otillar R.P."/>
            <person name="Pangilinan J."/>
            <person name="Peng Y."/>
            <person name="Rokas A."/>
            <person name="Rosa C.A."/>
            <person name="Scheuner C."/>
            <person name="Sibirny A.A."/>
            <person name="Slot J.C."/>
            <person name="Stielow J.B."/>
            <person name="Sun H."/>
            <person name="Kurtzman C.P."/>
            <person name="Blackwell M."/>
            <person name="Grigoriev I.V."/>
            <person name="Jeffries T.W."/>
        </authorList>
    </citation>
    <scope>NUCLEOTIDE SEQUENCE [LARGE SCALE GENOMIC DNA]</scope>
    <source>
        <strain evidence="4 5">NRRL YB-4993</strain>
    </source>
</reference>
<dbReference type="InterPro" id="IPR039781">
    <property type="entry name" value="Rad21/Rec8-like"/>
</dbReference>
<dbReference type="AlphaFoldDB" id="A0A1A0HJP2"/>
<evidence type="ECO:0000313" key="5">
    <source>
        <dbReference type="Proteomes" id="UP000092555"/>
    </source>
</evidence>
<dbReference type="STRING" id="869754.A0A1A0HJP2"/>
<dbReference type="EMBL" id="LXTC01000001">
    <property type="protein sequence ID" value="OBA24389.1"/>
    <property type="molecule type" value="Genomic_DNA"/>
</dbReference>
<comment type="caution">
    <text evidence="4">The sequence shown here is derived from an EMBL/GenBank/DDBJ whole genome shotgun (WGS) entry which is preliminary data.</text>
</comment>
<feature type="non-terminal residue" evidence="4">
    <location>
        <position position="385"/>
    </location>
</feature>
<evidence type="ECO:0000313" key="4">
    <source>
        <dbReference type="EMBL" id="OBA24389.1"/>
    </source>
</evidence>